<keyword evidence="6" id="KW-1185">Reference proteome</keyword>
<reference evidence="5 6" key="1">
    <citation type="submission" date="2018-05" db="EMBL/GenBank/DDBJ databases">
        <title>Evolution of GPA BGCs.</title>
        <authorList>
            <person name="Waglechner N."/>
            <person name="Wright G.D."/>
        </authorList>
    </citation>
    <scope>NUCLEOTIDE SEQUENCE [LARGE SCALE GENOMIC DNA]</scope>
    <source>
        <strain evidence="5 6">DSM 5908</strain>
    </source>
</reference>
<dbReference type="InterPro" id="IPR008920">
    <property type="entry name" value="TF_FadR/GntR_C"/>
</dbReference>
<dbReference type="Pfam" id="PF07729">
    <property type="entry name" value="FCD"/>
    <property type="match status" value="1"/>
</dbReference>
<keyword evidence="2" id="KW-0238">DNA-binding</keyword>
<evidence type="ECO:0000256" key="2">
    <source>
        <dbReference type="ARBA" id="ARBA00023125"/>
    </source>
</evidence>
<feature type="domain" description="HTH gntR-type" evidence="4">
    <location>
        <begin position="12"/>
        <end position="79"/>
    </location>
</feature>
<gene>
    <name evidence="5" type="ORF">DMA12_08625</name>
</gene>
<dbReference type="InterPro" id="IPR000524">
    <property type="entry name" value="Tscrpt_reg_HTH_GntR"/>
</dbReference>
<dbReference type="PANTHER" id="PTHR43537">
    <property type="entry name" value="TRANSCRIPTIONAL REGULATOR, GNTR FAMILY"/>
    <property type="match status" value="1"/>
</dbReference>
<dbReference type="InterPro" id="IPR011711">
    <property type="entry name" value="GntR_C"/>
</dbReference>
<name>A0A428WW38_AMYBA</name>
<evidence type="ECO:0000313" key="5">
    <source>
        <dbReference type="EMBL" id="RSM47289.1"/>
    </source>
</evidence>
<comment type="caution">
    <text evidence="5">The sequence shown here is derived from an EMBL/GenBank/DDBJ whole genome shotgun (WGS) entry which is preliminary data.</text>
</comment>
<dbReference type="PROSITE" id="PS50949">
    <property type="entry name" value="HTH_GNTR"/>
    <property type="match status" value="1"/>
</dbReference>
<dbReference type="EMBL" id="QHHU01000010">
    <property type="protein sequence ID" value="RSM47289.1"/>
    <property type="molecule type" value="Genomic_DNA"/>
</dbReference>
<organism evidence="5 6">
    <name type="scientific">Amycolatopsis balhimycina DSM 5908</name>
    <dbReference type="NCBI Taxonomy" id="1081091"/>
    <lineage>
        <taxon>Bacteria</taxon>
        <taxon>Bacillati</taxon>
        <taxon>Actinomycetota</taxon>
        <taxon>Actinomycetes</taxon>
        <taxon>Pseudonocardiales</taxon>
        <taxon>Pseudonocardiaceae</taxon>
        <taxon>Amycolatopsis</taxon>
    </lineage>
</organism>
<dbReference type="SUPFAM" id="SSF48008">
    <property type="entry name" value="GntR ligand-binding domain-like"/>
    <property type="match status" value="1"/>
</dbReference>
<dbReference type="GO" id="GO:0003677">
    <property type="term" value="F:DNA binding"/>
    <property type="evidence" value="ECO:0007669"/>
    <property type="project" value="UniProtKB-KW"/>
</dbReference>
<dbReference type="InterPro" id="IPR036388">
    <property type="entry name" value="WH-like_DNA-bd_sf"/>
</dbReference>
<dbReference type="SMART" id="SM00895">
    <property type="entry name" value="FCD"/>
    <property type="match status" value="1"/>
</dbReference>
<accession>A0A428WW38</accession>
<evidence type="ECO:0000313" key="6">
    <source>
        <dbReference type="Proteomes" id="UP000286716"/>
    </source>
</evidence>
<keyword evidence="3" id="KW-0804">Transcription</keyword>
<evidence type="ECO:0000256" key="1">
    <source>
        <dbReference type="ARBA" id="ARBA00023015"/>
    </source>
</evidence>
<dbReference type="CDD" id="cd07377">
    <property type="entry name" value="WHTH_GntR"/>
    <property type="match status" value="1"/>
</dbReference>
<dbReference type="SUPFAM" id="SSF46785">
    <property type="entry name" value="Winged helix' DNA-binding domain"/>
    <property type="match status" value="1"/>
</dbReference>
<proteinExistence type="predicted"/>
<dbReference type="PRINTS" id="PR00035">
    <property type="entry name" value="HTHGNTR"/>
</dbReference>
<dbReference type="Proteomes" id="UP000286716">
    <property type="component" value="Unassembled WGS sequence"/>
</dbReference>
<dbReference type="Pfam" id="PF00392">
    <property type="entry name" value="GntR"/>
    <property type="match status" value="1"/>
</dbReference>
<dbReference type="Gene3D" id="1.10.10.10">
    <property type="entry name" value="Winged helix-like DNA-binding domain superfamily/Winged helix DNA-binding domain"/>
    <property type="match status" value="1"/>
</dbReference>
<dbReference type="PANTHER" id="PTHR43537:SF5">
    <property type="entry name" value="UXU OPERON TRANSCRIPTIONAL REGULATOR"/>
    <property type="match status" value="1"/>
</dbReference>
<evidence type="ECO:0000259" key="4">
    <source>
        <dbReference type="PROSITE" id="PS50949"/>
    </source>
</evidence>
<evidence type="ECO:0000256" key="3">
    <source>
        <dbReference type="ARBA" id="ARBA00023163"/>
    </source>
</evidence>
<dbReference type="SMART" id="SM00345">
    <property type="entry name" value="HTH_GNTR"/>
    <property type="match status" value="1"/>
</dbReference>
<dbReference type="Gene3D" id="1.20.120.530">
    <property type="entry name" value="GntR ligand-binding domain-like"/>
    <property type="match status" value="1"/>
</dbReference>
<dbReference type="GO" id="GO:0003700">
    <property type="term" value="F:DNA-binding transcription factor activity"/>
    <property type="evidence" value="ECO:0007669"/>
    <property type="project" value="InterPro"/>
</dbReference>
<dbReference type="OrthoDB" id="3186208at2"/>
<dbReference type="InterPro" id="IPR036390">
    <property type="entry name" value="WH_DNA-bd_sf"/>
</dbReference>
<dbReference type="RefSeq" id="WP_020638973.1">
    <property type="nucleotide sequence ID" value="NZ_QHHU01000010.1"/>
</dbReference>
<dbReference type="AlphaFoldDB" id="A0A428WW38"/>
<keyword evidence="1" id="KW-0805">Transcription regulation</keyword>
<protein>
    <submittedName>
        <fullName evidence="5">GntR family transcriptional regulator</fullName>
    </submittedName>
</protein>
<sequence>MKNLNLQAIDYQSVSGTIAAQIRNNILGGTLQPSQALSESEIAKQLGVSRGPVREALQRLVQEGLLVRIPNRGVFVTDITPEDIAEIYEARQTLEARCGAKVLSADDGVLERTVGELQAIVDEIGPAERSGRWREVVELDLRFHSSLVAASGNSRIQRAYSTLIAESSLSINRLERWYPSEDSLFQEHQAIVDALAARDEAAFTRALDLHYLQTLTEKTAHSTRS</sequence>